<dbReference type="Gene3D" id="3.30.1600.10">
    <property type="entry name" value="SIR2/SIRT2 'Small Domain"/>
    <property type="match status" value="1"/>
</dbReference>
<dbReference type="Proteomes" id="UP001196379">
    <property type="component" value="Unassembled WGS sequence"/>
</dbReference>
<dbReference type="InterPro" id="IPR050134">
    <property type="entry name" value="NAD-dep_sirtuin_deacylases"/>
</dbReference>
<gene>
    <name evidence="6" type="ORF">HT657_06860</name>
    <name evidence="7" type="ORF">HT672_07830</name>
</gene>
<dbReference type="Pfam" id="PF02146">
    <property type="entry name" value="SIR2"/>
    <property type="match status" value="1"/>
</dbReference>
<evidence type="ECO:0000256" key="1">
    <source>
        <dbReference type="ARBA" id="ARBA00012928"/>
    </source>
</evidence>
<dbReference type="EMBL" id="JABULY010000003">
    <property type="protein sequence ID" value="MBV6531854.1"/>
    <property type="molecule type" value="Genomic_DNA"/>
</dbReference>
<keyword evidence="2" id="KW-0808">Transferase</keyword>
<dbReference type="Proteomes" id="UP000732858">
    <property type="component" value="Unassembled WGS sequence"/>
</dbReference>
<comment type="caution">
    <text evidence="4">Lacks conserved residue(s) required for the propagation of feature annotation.</text>
</comment>
<keyword evidence="9" id="KW-1185">Reference proteome</keyword>
<dbReference type="GO" id="GO:0070403">
    <property type="term" value="F:NAD+ binding"/>
    <property type="evidence" value="ECO:0007669"/>
    <property type="project" value="InterPro"/>
</dbReference>
<comment type="caution">
    <text evidence="7">The sequence shown here is derived from an EMBL/GenBank/DDBJ whole genome shotgun (WGS) entry which is preliminary data.</text>
</comment>
<keyword evidence="3" id="KW-0520">NAD</keyword>
<evidence type="ECO:0000313" key="8">
    <source>
        <dbReference type="Proteomes" id="UP000732858"/>
    </source>
</evidence>
<proteinExistence type="predicted"/>
<dbReference type="SUPFAM" id="SSF52467">
    <property type="entry name" value="DHS-like NAD/FAD-binding domain"/>
    <property type="match status" value="1"/>
</dbReference>
<evidence type="ECO:0000256" key="3">
    <source>
        <dbReference type="ARBA" id="ARBA00023027"/>
    </source>
</evidence>
<dbReference type="EC" id="2.3.1.286" evidence="1"/>
<sequence length="275" mass="31439">MKNDLHYAAELIKNADGILITAGAGMSVDSGLPDFRSSGGLWNAYPPLADKKISFEQLATPEVYQNNPEIGYWFFAHRLIQYREAEPHQGYAILKQWAETKPLGYFVYTSNVDGQFQKAGFDPKRIYEIHGTIHRLQCQSNCKGDSWEAENFKPTVNNTQCRMTSEPPKCAWCNGLARQNVMMFNDWFFAEKFYQWQKLRLNQWLAEATNLVIIELGAGKAVPTVRYFSERTAKAKKAGFIRINPLDAGVPKMHFLSLEMRALEALMKIDLLLQE</sequence>
<organism evidence="7 8">
    <name type="scientific">Ursidibacter maritimus</name>
    <dbReference type="NCBI Taxonomy" id="1331689"/>
    <lineage>
        <taxon>Bacteria</taxon>
        <taxon>Pseudomonadati</taxon>
        <taxon>Pseudomonadota</taxon>
        <taxon>Gammaproteobacteria</taxon>
        <taxon>Pasteurellales</taxon>
        <taxon>Pasteurellaceae</taxon>
        <taxon>Ursidibacter</taxon>
    </lineage>
</organism>
<dbReference type="GeneID" id="65549669"/>
<evidence type="ECO:0000256" key="2">
    <source>
        <dbReference type="ARBA" id="ARBA00022679"/>
    </source>
</evidence>
<dbReference type="OrthoDB" id="9800582at2"/>
<dbReference type="PROSITE" id="PS50305">
    <property type="entry name" value="SIRTUIN"/>
    <property type="match status" value="1"/>
</dbReference>
<evidence type="ECO:0000313" key="9">
    <source>
        <dbReference type="Proteomes" id="UP001196379"/>
    </source>
</evidence>
<feature type="domain" description="Deacetylase sirtuin-type" evidence="5">
    <location>
        <begin position="1"/>
        <end position="275"/>
    </location>
</feature>
<dbReference type="InterPro" id="IPR029035">
    <property type="entry name" value="DHS-like_NAD/FAD-binding_dom"/>
</dbReference>
<dbReference type="GO" id="GO:0017136">
    <property type="term" value="F:histone deacetylase activity, NAD-dependent"/>
    <property type="evidence" value="ECO:0007669"/>
    <property type="project" value="TreeGrafter"/>
</dbReference>
<evidence type="ECO:0000256" key="4">
    <source>
        <dbReference type="PROSITE-ProRule" id="PRU00236"/>
    </source>
</evidence>
<dbReference type="EMBL" id="JABUMC010000016">
    <property type="protein sequence ID" value="MBV6547183.1"/>
    <property type="molecule type" value="Genomic_DNA"/>
</dbReference>
<dbReference type="AlphaFoldDB" id="A0A949WPF5"/>
<dbReference type="PANTHER" id="PTHR11085">
    <property type="entry name" value="NAD-DEPENDENT PROTEIN DEACYLASE SIRTUIN-5, MITOCHONDRIAL-RELATED"/>
    <property type="match status" value="1"/>
</dbReference>
<reference evidence="7 9" key="1">
    <citation type="journal article" date="2021" name="Mol. Ecol.">
        <title>Polar bear-adapted Ursidibacter maritimus are remarkably conserved after generations in captivity.</title>
        <authorList>
            <person name="Espinosa-Gongora C."/>
            <person name="Hansen M.J."/>
            <person name="Bertelsen M.F."/>
            <person name="Bojesen A.M."/>
        </authorList>
    </citation>
    <scope>NUCLEOTIDE SEQUENCE</scope>
    <source>
        <strain evidence="7">Pb43105x</strain>
        <strain evidence="6 9">Pb43106</strain>
    </source>
</reference>
<dbReference type="Gene3D" id="3.40.50.1220">
    <property type="entry name" value="TPP-binding domain"/>
    <property type="match status" value="1"/>
</dbReference>
<name>A0A949WPF5_9PAST</name>
<evidence type="ECO:0000313" key="7">
    <source>
        <dbReference type="EMBL" id="MBV6547183.1"/>
    </source>
</evidence>
<dbReference type="InterPro" id="IPR026591">
    <property type="entry name" value="Sirtuin_cat_small_dom_sf"/>
</dbReference>
<evidence type="ECO:0000313" key="6">
    <source>
        <dbReference type="EMBL" id="MBV6531854.1"/>
    </source>
</evidence>
<evidence type="ECO:0000259" key="5">
    <source>
        <dbReference type="PROSITE" id="PS50305"/>
    </source>
</evidence>
<dbReference type="PANTHER" id="PTHR11085:SF4">
    <property type="entry name" value="NAD-DEPENDENT PROTEIN DEACYLASE"/>
    <property type="match status" value="1"/>
</dbReference>
<dbReference type="RefSeq" id="WP_157403731.1">
    <property type="nucleotide sequence ID" value="NZ_JABULY010000003.1"/>
</dbReference>
<protein>
    <recommendedName>
        <fullName evidence="1">protein acetyllysine N-acetyltransferase</fullName>
        <ecNumber evidence="1">2.3.1.286</ecNumber>
    </recommendedName>
</protein>
<accession>A0A949WPF5</accession>
<dbReference type="InterPro" id="IPR026590">
    <property type="entry name" value="Ssirtuin_cat_dom"/>
</dbReference>
<dbReference type="InterPro" id="IPR003000">
    <property type="entry name" value="Sirtuin"/>
</dbReference>